<feature type="region of interest" description="Disordered" evidence="1">
    <location>
        <begin position="30"/>
        <end position="99"/>
    </location>
</feature>
<sequence>MGLRKELACLALLFLILLLLETSSAHDRSARHGSFKTTGSSTQLTGPVKSHGGGLRGDRDKEGDATLGDEKRKVYTGPNPLHNRYPGQGPTNPGDAHALGKEFPASAAWLIHGFCPNPWNCLAPGKSRTWDPRQEHTIKTQLFSVRPTSWGCQRKDDRKEISV</sequence>
<evidence type="ECO:0000313" key="3">
    <source>
        <dbReference type="EMBL" id="TKS01825.1"/>
    </source>
</evidence>
<dbReference type="AlphaFoldDB" id="A0A4U5Q1F7"/>
<keyword evidence="2" id="KW-0732">Signal</keyword>
<reference evidence="3" key="1">
    <citation type="submission" date="2018-10" db="EMBL/GenBank/DDBJ databases">
        <title>Population genomic analysis revealed the cold adaptation of white poplar.</title>
        <authorList>
            <person name="Liu Y.-J."/>
        </authorList>
    </citation>
    <scope>NUCLEOTIDE SEQUENCE [LARGE SCALE GENOMIC DNA]</scope>
    <source>
        <strain evidence="3">PAL-ZL1</strain>
    </source>
</reference>
<gene>
    <name evidence="3" type="ORF">D5086_0000169320</name>
</gene>
<accession>A0A4U5Q1F7</accession>
<feature type="compositionally biased region" description="Polar residues" evidence="1">
    <location>
        <begin position="35"/>
        <end position="45"/>
    </location>
</feature>
<feature type="signal peptide" evidence="2">
    <location>
        <begin position="1"/>
        <end position="25"/>
    </location>
</feature>
<comment type="caution">
    <text evidence="3">The sequence shown here is derived from an EMBL/GenBank/DDBJ whole genome shotgun (WGS) entry which is preliminary data.</text>
</comment>
<feature type="chain" id="PRO_5020973407" evidence="2">
    <location>
        <begin position="26"/>
        <end position="163"/>
    </location>
</feature>
<protein>
    <submittedName>
        <fullName evidence="3">Uncharacterized protein</fullName>
    </submittedName>
</protein>
<evidence type="ECO:0000256" key="2">
    <source>
        <dbReference type="SAM" id="SignalP"/>
    </source>
</evidence>
<name>A0A4U5Q1F7_POPAL</name>
<dbReference type="EMBL" id="RCHU01000558">
    <property type="protein sequence ID" value="TKS01825.1"/>
    <property type="molecule type" value="Genomic_DNA"/>
</dbReference>
<evidence type="ECO:0000256" key="1">
    <source>
        <dbReference type="SAM" id="MobiDB-lite"/>
    </source>
</evidence>
<dbReference type="InterPro" id="IPR033249">
    <property type="entry name" value="CLE_plant"/>
</dbReference>
<organism evidence="3">
    <name type="scientific">Populus alba</name>
    <name type="common">White poplar</name>
    <dbReference type="NCBI Taxonomy" id="43335"/>
    <lineage>
        <taxon>Eukaryota</taxon>
        <taxon>Viridiplantae</taxon>
        <taxon>Streptophyta</taxon>
        <taxon>Embryophyta</taxon>
        <taxon>Tracheophyta</taxon>
        <taxon>Spermatophyta</taxon>
        <taxon>Magnoliopsida</taxon>
        <taxon>eudicotyledons</taxon>
        <taxon>Gunneridae</taxon>
        <taxon>Pentapetalae</taxon>
        <taxon>rosids</taxon>
        <taxon>fabids</taxon>
        <taxon>Malpighiales</taxon>
        <taxon>Salicaceae</taxon>
        <taxon>Saliceae</taxon>
        <taxon>Populus</taxon>
    </lineage>
</organism>
<dbReference type="PANTHER" id="PTHR34545">
    <property type="entry name" value="CLAVATA3/ESR (CLE)-RELATED PROTEIN 22"/>
    <property type="match status" value="1"/>
</dbReference>
<dbReference type="PANTHER" id="PTHR34545:SF1">
    <property type="entry name" value="CLAVATA3_ESR (CLE)-RELATED PROTEIN 22"/>
    <property type="match status" value="1"/>
</dbReference>
<feature type="compositionally biased region" description="Basic and acidic residues" evidence="1">
    <location>
        <begin position="56"/>
        <end position="73"/>
    </location>
</feature>
<proteinExistence type="predicted"/>
<dbReference type="GO" id="GO:0048731">
    <property type="term" value="P:system development"/>
    <property type="evidence" value="ECO:0007669"/>
    <property type="project" value="InterPro"/>
</dbReference>